<evidence type="ECO:0000256" key="2">
    <source>
        <dbReference type="SAM" id="MobiDB-lite"/>
    </source>
</evidence>
<feature type="transmembrane region" description="Helical" evidence="3">
    <location>
        <begin position="82"/>
        <end position="103"/>
    </location>
</feature>
<dbReference type="GeneID" id="28868608"/>
<keyword evidence="5" id="KW-1185">Reference proteome</keyword>
<dbReference type="GO" id="GO:0043386">
    <property type="term" value="P:mycotoxin biosynthetic process"/>
    <property type="evidence" value="ECO:0007669"/>
    <property type="project" value="InterPro"/>
</dbReference>
<keyword evidence="3" id="KW-1133">Transmembrane helix</keyword>
<dbReference type="RefSeq" id="XP_018156524.1">
    <property type="nucleotide sequence ID" value="XM_018304501.1"/>
</dbReference>
<feature type="region of interest" description="Disordered" evidence="2">
    <location>
        <begin position="29"/>
        <end position="48"/>
    </location>
</feature>
<comment type="similarity">
    <text evidence="1">Belongs to the ustYa family.</text>
</comment>
<evidence type="ECO:0000313" key="5">
    <source>
        <dbReference type="Proteomes" id="UP000092177"/>
    </source>
</evidence>
<name>A0A1B7Y7J8_COLHI</name>
<reference evidence="5" key="1">
    <citation type="journal article" date="2017" name="BMC Genomics">
        <title>Gapless genome assembly of Colletotrichum higginsianum reveals chromosome structure and association of transposable elements with secondary metabolite gene clusters.</title>
        <authorList>
            <person name="Dallery J.-F."/>
            <person name="Lapalu N."/>
            <person name="Zampounis A."/>
            <person name="Pigne S."/>
            <person name="Luyten I."/>
            <person name="Amselem J."/>
            <person name="Wittenberg A.H.J."/>
            <person name="Zhou S."/>
            <person name="de Queiroz M.V."/>
            <person name="Robin G.P."/>
            <person name="Auger A."/>
            <person name="Hainaut M."/>
            <person name="Henrissat B."/>
            <person name="Kim K.-T."/>
            <person name="Lee Y.-H."/>
            <person name="Lespinet O."/>
            <person name="Schwartz D.C."/>
            <person name="Thon M.R."/>
            <person name="O'Connell R.J."/>
        </authorList>
    </citation>
    <scope>NUCLEOTIDE SEQUENCE [LARGE SCALE GENOMIC DNA]</scope>
    <source>
        <strain evidence="5">IMI 349063</strain>
    </source>
</reference>
<gene>
    <name evidence="4" type="ORF">CH63R_09527</name>
</gene>
<dbReference type="PANTHER" id="PTHR33365:SF14">
    <property type="entry name" value="TAT PATHWAY SIGNAL SEQUENCE"/>
    <property type="match status" value="1"/>
</dbReference>
<dbReference type="Proteomes" id="UP000092177">
    <property type="component" value="Chromosome 6"/>
</dbReference>
<evidence type="ECO:0000256" key="1">
    <source>
        <dbReference type="ARBA" id="ARBA00035112"/>
    </source>
</evidence>
<evidence type="ECO:0000256" key="3">
    <source>
        <dbReference type="SAM" id="Phobius"/>
    </source>
</evidence>
<comment type="caution">
    <text evidence="4">The sequence shown here is derived from an EMBL/GenBank/DDBJ whole genome shotgun (WGS) entry which is preliminary data.</text>
</comment>
<accession>A0A1B7Y7J8</accession>
<sequence>MISSFLVSTHILFDLRSENTTLARERTHHNMASAASAEKTTEDGGIDSASECHESEHMLLDHDNYNDTRASPERRGQRWKGFWLLPSGFLLVSVLAFTAGYLYRERGYVKCMYHYDNPDLLPKSILSYLRSGGGQSAKVFEPTWHIGQPPTEPWARPPGPDVEAFWDELMRPHSFLITREDMVRLGKDPDRYVSIPPDWGYGDRVFPTVLDTHHQMHCLNVLRKMIYRHVYFPNMTTLGDGEARHCDHCLKMLYEGLACHNSWDVFNMIWIEDYPHPVAEMSRSRQCRPLDDLWRFARENNVIDDARLQLLMPSPGAYAHPQFPGNKKVPKVSEEDLDEQRKKFDAVLEQWRSTGEIPRQGEFAGDAVV</sequence>
<proteinExistence type="inferred from homology"/>
<dbReference type="PANTHER" id="PTHR33365">
    <property type="entry name" value="YALI0B05434P"/>
    <property type="match status" value="1"/>
</dbReference>
<keyword evidence="3" id="KW-0472">Membrane</keyword>
<evidence type="ECO:0000313" key="4">
    <source>
        <dbReference type="EMBL" id="OBR08006.1"/>
    </source>
</evidence>
<dbReference type="AlphaFoldDB" id="A0A1B7Y7J8"/>
<keyword evidence="3" id="KW-0812">Transmembrane</keyword>
<dbReference type="KEGG" id="chig:CH63R_09527"/>
<dbReference type="InterPro" id="IPR021765">
    <property type="entry name" value="UstYa-like"/>
</dbReference>
<dbReference type="Pfam" id="PF11807">
    <property type="entry name" value="UstYa"/>
    <property type="match status" value="1"/>
</dbReference>
<organism evidence="4 5">
    <name type="scientific">Colletotrichum higginsianum (strain IMI 349063)</name>
    <name type="common">Crucifer anthracnose fungus</name>
    <dbReference type="NCBI Taxonomy" id="759273"/>
    <lineage>
        <taxon>Eukaryota</taxon>
        <taxon>Fungi</taxon>
        <taxon>Dikarya</taxon>
        <taxon>Ascomycota</taxon>
        <taxon>Pezizomycotina</taxon>
        <taxon>Sordariomycetes</taxon>
        <taxon>Hypocreomycetidae</taxon>
        <taxon>Glomerellales</taxon>
        <taxon>Glomerellaceae</taxon>
        <taxon>Colletotrichum</taxon>
        <taxon>Colletotrichum destructivum species complex</taxon>
    </lineage>
</organism>
<protein>
    <submittedName>
        <fullName evidence="4">Tat pathway signal sequence</fullName>
    </submittedName>
</protein>
<dbReference type="VEuPathDB" id="FungiDB:CH63R_09527"/>
<dbReference type="EMBL" id="LTAN01000006">
    <property type="protein sequence ID" value="OBR08006.1"/>
    <property type="molecule type" value="Genomic_DNA"/>
</dbReference>